<dbReference type="InterPro" id="IPR029028">
    <property type="entry name" value="Alpha/beta_knot_MTases"/>
</dbReference>
<dbReference type="CDD" id="cd18087">
    <property type="entry name" value="TrmY-like"/>
    <property type="match status" value="1"/>
</dbReference>
<feature type="binding site" evidence="5">
    <location>
        <position position="127"/>
    </location>
    <ligand>
        <name>S-adenosyl-L-methionine</name>
        <dbReference type="ChEBI" id="CHEBI:59789"/>
    </ligand>
</feature>
<evidence type="ECO:0000256" key="4">
    <source>
        <dbReference type="ARBA" id="ARBA00022691"/>
    </source>
</evidence>
<comment type="subcellular location">
    <subcellularLocation>
        <location evidence="5">Cytoplasm</location>
    </subcellularLocation>
</comment>
<dbReference type="GO" id="GO:0005737">
    <property type="term" value="C:cytoplasm"/>
    <property type="evidence" value="ECO:0007669"/>
    <property type="project" value="UniProtKB-SubCell"/>
</dbReference>
<comment type="subunit">
    <text evidence="5">Homodimer.</text>
</comment>
<dbReference type="GO" id="GO:0030488">
    <property type="term" value="P:tRNA methylation"/>
    <property type="evidence" value="ECO:0007669"/>
    <property type="project" value="UniProtKB-UniRule"/>
</dbReference>
<comment type="caution">
    <text evidence="5">Lacks conserved residue(s) required for the propagation of feature annotation.</text>
</comment>
<keyword evidence="2 5" id="KW-0489">Methyltransferase</keyword>
<evidence type="ECO:0000256" key="5">
    <source>
        <dbReference type="HAMAP-Rule" id="MF_00587"/>
    </source>
</evidence>
<organism evidence="6 7">
    <name type="scientific">Thermoproteota archaeon</name>
    <dbReference type="NCBI Taxonomy" id="2056631"/>
    <lineage>
        <taxon>Archaea</taxon>
        <taxon>Thermoproteota</taxon>
    </lineage>
</organism>
<dbReference type="SUPFAM" id="SSF75217">
    <property type="entry name" value="alpha/beta knot"/>
    <property type="match status" value="1"/>
</dbReference>
<keyword evidence="4 5" id="KW-0949">S-adenosyl-L-methionine</keyword>
<dbReference type="GO" id="GO:0008757">
    <property type="term" value="F:S-adenosylmethionine-dependent methyltransferase activity"/>
    <property type="evidence" value="ECO:0007669"/>
    <property type="project" value="UniProtKB-UniRule"/>
</dbReference>
<reference evidence="6 7" key="1">
    <citation type="submission" date="2018-06" db="EMBL/GenBank/DDBJ databases">
        <title>Extensive metabolic versatility and redundancy in microbially diverse, dynamic hydrothermal sediments.</title>
        <authorList>
            <person name="Dombrowski N."/>
            <person name="Teske A."/>
            <person name="Baker B.J."/>
        </authorList>
    </citation>
    <scope>NUCLEOTIDE SEQUENCE [LARGE SCALE GENOMIC DNA]</scope>
    <source>
        <strain evidence="6">B34_G17</strain>
    </source>
</reference>
<dbReference type="PANTHER" id="PTHR40703">
    <property type="entry name" value="TRNA (PSEUDOURIDINE(54)-N(1))-METHYLTRANSFERASE"/>
    <property type="match status" value="1"/>
</dbReference>
<evidence type="ECO:0000313" key="6">
    <source>
        <dbReference type="EMBL" id="RLE51220.1"/>
    </source>
</evidence>
<comment type="caution">
    <text evidence="6">The sequence shown here is derived from an EMBL/GenBank/DDBJ whole genome shotgun (WGS) entry which is preliminary data.</text>
</comment>
<dbReference type="PANTHER" id="PTHR40703:SF1">
    <property type="entry name" value="TRNA (PSEUDOURIDINE(54)-N(1))-METHYLTRANSFERASE"/>
    <property type="match status" value="1"/>
</dbReference>
<dbReference type="Proteomes" id="UP000272051">
    <property type="component" value="Unassembled WGS sequence"/>
</dbReference>
<evidence type="ECO:0000313" key="7">
    <source>
        <dbReference type="Proteomes" id="UP000272051"/>
    </source>
</evidence>
<evidence type="ECO:0000256" key="2">
    <source>
        <dbReference type="ARBA" id="ARBA00022603"/>
    </source>
</evidence>
<protein>
    <recommendedName>
        <fullName evidence="5">tRNA (pseudouridine(54)-N(1))-methyltransferase</fullName>
        <ecNumber evidence="5">2.1.1.257</ecNumber>
    </recommendedName>
</protein>
<comment type="catalytic activity">
    <reaction evidence="5">
        <text>pseudouridine(54) in tRNA + S-adenosyl-L-methionine = N(1)-methylpseudouridine(54) in tRNA + S-adenosyl-L-homocysteine + H(+)</text>
        <dbReference type="Rhea" id="RHEA:55292"/>
        <dbReference type="Rhea" id="RHEA-COMP:14140"/>
        <dbReference type="Rhea" id="RHEA-COMP:14141"/>
        <dbReference type="ChEBI" id="CHEBI:15378"/>
        <dbReference type="ChEBI" id="CHEBI:57856"/>
        <dbReference type="ChEBI" id="CHEBI:59789"/>
        <dbReference type="ChEBI" id="CHEBI:65314"/>
        <dbReference type="ChEBI" id="CHEBI:74890"/>
        <dbReference type="EC" id="2.1.1.257"/>
    </reaction>
</comment>
<name>A0A497EWW6_9CREN</name>
<keyword evidence="1 5" id="KW-0963">Cytoplasm</keyword>
<dbReference type="InterPro" id="IPR007158">
    <property type="entry name" value="TrmY"/>
</dbReference>
<dbReference type="Gene3D" id="3.40.1280.10">
    <property type="match status" value="1"/>
</dbReference>
<sequence length="197" mass="21953">MKLIKRLFIIRSSTARTAADFPLKDLAGAGGRFDVVCRALIAALAHRDGVRKDVEFYAVLKGPPAPPKTIHVNGENLRHIPLSEVEVAELIFRTFKGLEVEGVQVLDIGFEKLVRKLVAEKVKLYYLHQDGIPIETLELHQGVIGFILGDHVGLSSEEERFLESLNIKKVCLGPKVYLSSHCIIIANYELDKKISMP</sequence>
<accession>A0A497EWW6</accession>
<evidence type="ECO:0000256" key="1">
    <source>
        <dbReference type="ARBA" id="ARBA00022490"/>
    </source>
</evidence>
<dbReference type="InterPro" id="IPR029026">
    <property type="entry name" value="tRNA_m1G_MTases_N"/>
</dbReference>
<feature type="binding site" evidence="5">
    <location>
        <position position="149"/>
    </location>
    <ligand>
        <name>S-adenosyl-L-methionine</name>
        <dbReference type="ChEBI" id="CHEBI:59789"/>
    </ligand>
</feature>
<evidence type="ECO:0000256" key="3">
    <source>
        <dbReference type="ARBA" id="ARBA00022679"/>
    </source>
</evidence>
<comment type="similarity">
    <text evidence="5">Belongs to the methyltransferase superfamily. TrmY family.</text>
</comment>
<feature type="binding site" evidence="5">
    <location>
        <position position="182"/>
    </location>
    <ligand>
        <name>S-adenosyl-L-methionine</name>
        <dbReference type="ChEBI" id="CHEBI:59789"/>
    </ligand>
</feature>
<keyword evidence="5" id="KW-0819">tRNA processing</keyword>
<dbReference type="HAMAP" id="MF_00587">
    <property type="entry name" value="tRNA_methyltr_TrmY"/>
    <property type="match status" value="1"/>
</dbReference>
<comment type="function">
    <text evidence="5">Specifically catalyzes the N1-methylation of pseudouridine at position 54 (Psi54) in tRNAs.</text>
</comment>
<proteinExistence type="inferred from homology"/>
<dbReference type="GO" id="GO:0008175">
    <property type="term" value="F:tRNA methyltransferase activity"/>
    <property type="evidence" value="ECO:0007669"/>
    <property type="project" value="UniProtKB-UniRule"/>
</dbReference>
<dbReference type="EMBL" id="QMQX01000123">
    <property type="protein sequence ID" value="RLE51220.1"/>
    <property type="molecule type" value="Genomic_DNA"/>
</dbReference>
<dbReference type="Pfam" id="PF04013">
    <property type="entry name" value="Methyltrn_RNA_2"/>
    <property type="match status" value="1"/>
</dbReference>
<gene>
    <name evidence="5" type="primary">trmY</name>
    <name evidence="6" type="ORF">DRJ33_06330</name>
</gene>
<dbReference type="AlphaFoldDB" id="A0A497EWW6"/>
<dbReference type="EC" id="2.1.1.257" evidence="5"/>
<keyword evidence="3 5" id="KW-0808">Transferase</keyword>